<dbReference type="InterPro" id="IPR036374">
    <property type="entry name" value="OxRdtase_Mopterin-bd_sf"/>
</dbReference>
<feature type="transmembrane region" description="Helical" evidence="2">
    <location>
        <begin position="169"/>
        <end position="190"/>
    </location>
</feature>
<proteinExistence type="predicted"/>
<organism evidence="5 6">
    <name type="scientific">Prauserella alba</name>
    <dbReference type="NCBI Taxonomy" id="176898"/>
    <lineage>
        <taxon>Bacteria</taxon>
        <taxon>Bacillati</taxon>
        <taxon>Actinomycetota</taxon>
        <taxon>Actinomycetes</taxon>
        <taxon>Pseudonocardiales</taxon>
        <taxon>Pseudonocardiaceae</taxon>
        <taxon>Prauserella</taxon>
    </lineage>
</organism>
<dbReference type="Pfam" id="PF03404">
    <property type="entry name" value="Mo-co_dimer"/>
    <property type="match status" value="1"/>
</dbReference>
<keyword evidence="2" id="KW-0812">Transmembrane</keyword>
<evidence type="ECO:0000313" key="6">
    <source>
        <dbReference type="Proteomes" id="UP001500467"/>
    </source>
</evidence>
<dbReference type="PANTHER" id="PTHR19372">
    <property type="entry name" value="SULFITE REDUCTASE"/>
    <property type="match status" value="1"/>
</dbReference>
<dbReference type="Proteomes" id="UP001500467">
    <property type="component" value="Unassembled WGS sequence"/>
</dbReference>
<protein>
    <submittedName>
        <fullName evidence="5">Molybdopterin-dependent oxidoreductase</fullName>
    </submittedName>
</protein>
<evidence type="ECO:0000313" key="5">
    <source>
        <dbReference type="EMBL" id="GAA1197452.1"/>
    </source>
</evidence>
<evidence type="ECO:0000259" key="4">
    <source>
        <dbReference type="Pfam" id="PF03404"/>
    </source>
</evidence>
<feature type="transmembrane region" description="Helical" evidence="2">
    <location>
        <begin position="50"/>
        <end position="71"/>
    </location>
</feature>
<reference evidence="6" key="1">
    <citation type="journal article" date="2019" name="Int. J. Syst. Evol. Microbiol.">
        <title>The Global Catalogue of Microorganisms (GCM) 10K type strain sequencing project: providing services to taxonomists for standard genome sequencing and annotation.</title>
        <authorList>
            <consortium name="The Broad Institute Genomics Platform"/>
            <consortium name="The Broad Institute Genome Sequencing Center for Infectious Disease"/>
            <person name="Wu L."/>
            <person name="Ma J."/>
        </authorList>
    </citation>
    <scope>NUCLEOTIDE SEQUENCE [LARGE SCALE GENOMIC DNA]</scope>
    <source>
        <strain evidence="6">JCM 13022</strain>
    </source>
</reference>
<evidence type="ECO:0000256" key="2">
    <source>
        <dbReference type="SAM" id="Phobius"/>
    </source>
</evidence>
<feature type="domain" description="Oxidoreductase molybdopterin-binding" evidence="3">
    <location>
        <begin position="241"/>
        <end position="394"/>
    </location>
</feature>
<dbReference type="PANTHER" id="PTHR19372:SF7">
    <property type="entry name" value="SULFITE OXIDASE, MITOCHONDRIAL"/>
    <property type="match status" value="1"/>
</dbReference>
<evidence type="ECO:0000259" key="3">
    <source>
        <dbReference type="Pfam" id="PF00174"/>
    </source>
</evidence>
<feature type="transmembrane region" description="Helical" evidence="2">
    <location>
        <begin position="108"/>
        <end position="126"/>
    </location>
</feature>
<keyword evidence="6" id="KW-1185">Reference proteome</keyword>
<dbReference type="Pfam" id="PF00174">
    <property type="entry name" value="Oxidored_molyb"/>
    <property type="match status" value="1"/>
</dbReference>
<name>A0ABP4FVG4_9PSEU</name>
<comment type="caution">
    <text evidence="5">The sequence shown here is derived from an EMBL/GenBank/DDBJ whole genome shotgun (WGS) entry which is preliminary data.</text>
</comment>
<evidence type="ECO:0000256" key="1">
    <source>
        <dbReference type="SAM" id="MobiDB-lite"/>
    </source>
</evidence>
<gene>
    <name evidence="5" type="ORF">GCM10009675_10930</name>
</gene>
<dbReference type="SUPFAM" id="SSF81296">
    <property type="entry name" value="E set domains"/>
    <property type="match status" value="1"/>
</dbReference>
<feature type="domain" description="Moybdenum cofactor oxidoreductase dimerisation" evidence="4">
    <location>
        <begin position="406"/>
        <end position="494"/>
    </location>
</feature>
<dbReference type="InterPro" id="IPR014756">
    <property type="entry name" value="Ig_E-set"/>
</dbReference>
<sequence length="515" mass="54777">MAFALGAGHLASGFTSPNASPYLAVGNTAIDFTPEPVKQFAIRQFGESDKLVLLGGMGLVILLLAVIAGLLSRRTATPGLVIIGAFGVIGVIAALFRRDLAVPDALPAAVALVSGLGVFGWLHRLASRPATAHRPDGNTVTAGDAGSGETGGDDTATAATSSTASRRTFVLAAAGVTVVAGGAAAGGRLLTNRSGVDAARTEVGRIVPANPPVPRGADFASQGTPSFITPNKDFYRVDTALSVPRIRLDDWRLRIHGMVDKELTLGFDDLITRRVEQRTVTMTCVSNQVGGDYVSTATFTGVPIRDLLDEVGVRSGAEQVFSTSVDGYTAGTPLDVLREADRGALLAYGMNGEALPAEHGFPVRMVTPGLYGYLSATKWLADMELTTFDKQTYWEERGWAERAPIKTQSRIDRPQPFQKFPAGKFTVAGVAWAQPTGIERVEVRVDGGPWQQADLATEVNEQTWRMWRAEIEFPPGGHDIECRATDKSGYTQQARRVPPVPDGATGWHSIFCTAT</sequence>
<dbReference type="InterPro" id="IPR000572">
    <property type="entry name" value="OxRdtase_Mopterin-bd_dom"/>
</dbReference>
<feature type="region of interest" description="Disordered" evidence="1">
    <location>
        <begin position="130"/>
        <end position="160"/>
    </location>
</feature>
<dbReference type="SUPFAM" id="SSF56524">
    <property type="entry name" value="Oxidoreductase molybdopterin-binding domain"/>
    <property type="match status" value="1"/>
</dbReference>
<dbReference type="Gene3D" id="2.60.40.650">
    <property type="match status" value="1"/>
</dbReference>
<keyword evidence="2" id="KW-0472">Membrane</keyword>
<accession>A0ABP4FVG4</accession>
<feature type="transmembrane region" description="Helical" evidence="2">
    <location>
        <begin position="78"/>
        <end position="96"/>
    </location>
</feature>
<dbReference type="Gene3D" id="3.90.420.10">
    <property type="entry name" value="Oxidoreductase, molybdopterin-binding domain"/>
    <property type="match status" value="1"/>
</dbReference>
<keyword evidence="2" id="KW-1133">Transmembrane helix</keyword>
<dbReference type="EMBL" id="BAAALM010000005">
    <property type="protein sequence ID" value="GAA1197452.1"/>
    <property type="molecule type" value="Genomic_DNA"/>
</dbReference>
<dbReference type="InterPro" id="IPR005066">
    <property type="entry name" value="MoCF_OxRdtse_dimer"/>
</dbReference>